<comment type="caution">
    <text evidence="1">The sequence shown here is derived from an EMBL/GenBank/DDBJ whole genome shotgun (WGS) entry which is preliminary data.</text>
</comment>
<reference evidence="1" key="1">
    <citation type="journal article" date="2015" name="Nature">
        <title>Complex archaea that bridge the gap between prokaryotes and eukaryotes.</title>
        <authorList>
            <person name="Spang A."/>
            <person name="Saw J.H."/>
            <person name="Jorgensen S.L."/>
            <person name="Zaremba-Niedzwiedzka K."/>
            <person name="Martijn J."/>
            <person name="Lind A.E."/>
            <person name="van Eijk R."/>
            <person name="Schleper C."/>
            <person name="Guy L."/>
            <person name="Ettema T.J."/>
        </authorList>
    </citation>
    <scope>NUCLEOTIDE SEQUENCE</scope>
</reference>
<proteinExistence type="predicted"/>
<accession>A0A0F9CRD4</accession>
<gene>
    <name evidence="1" type="ORF">LCGC14_2369560</name>
</gene>
<dbReference type="AlphaFoldDB" id="A0A0F9CRD4"/>
<dbReference type="EMBL" id="LAZR01034895">
    <property type="protein sequence ID" value="KKL28997.1"/>
    <property type="molecule type" value="Genomic_DNA"/>
</dbReference>
<name>A0A0F9CRD4_9ZZZZ</name>
<organism evidence="1">
    <name type="scientific">marine sediment metagenome</name>
    <dbReference type="NCBI Taxonomy" id="412755"/>
    <lineage>
        <taxon>unclassified sequences</taxon>
        <taxon>metagenomes</taxon>
        <taxon>ecological metagenomes</taxon>
    </lineage>
</organism>
<sequence length="69" mass="7689">MEEMARESCKCGKPSNHMHVENGKNVYYCCVCHIAHGGVGADWHVGCMRAIGRSAVKWDDQPVRRSSLV</sequence>
<evidence type="ECO:0000313" key="1">
    <source>
        <dbReference type="EMBL" id="KKL28997.1"/>
    </source>
</evidence>
<protein>
    <submittedName>
        <fullName evidence="1">Uncharacterized protein</fullName>
    </submittedName>
</protein>